<accession>A0A1I6LRD4</accession>
<dbReference type="EMBL" id="FOZK01000003">
    <property type="protein sequence ID" value="SFS06026.1"/>
    <property type="molecule type" value="Genomic_DNA"/>
</dbReference>
<dbReference type="InterPro" id="IPR003718">
    <property type="entry name" value="OsmC/Ohr_fam"/>
</dbReference>
<reference evidence="1 2" key="1">
    <citation type="submission" date="2016-10" db="EMBL/GenBank/DDBJ databases">
        <authorList>
            <person name="de Groot N.N."/>
        </authorList>
    </citation>
    <scope>NUCLEOTIDE SEQUENCE [LARGE SCALE GENOMIC DNA]</scope>
    <source>
        <strain evidence="1 2">CGMCC 1.10457</strain>
    </source>
</reference>
<dbReference type="InterPro" id="IPR036102">
    <property type="entry name" value="OsmC/Ohrsf"/>
</dbReference>
<dbReference type="Gene3D" id="3.30.300.20">
    <property type="match status" value="1"/>
</dbReference>
<dbReference type="AlphaFoldDB" id="A0A1I6LRD4"/>
<dbReference type="STRING" id="767519.SAMN05216559_2961"/>
<dbReference type="InterPro" id="IPR015946">
    <property type="entry name" value="KH_dom-like_a/b"/>
</dbReference>
<keyword evidence="2" id="KW-1185">Reference proteome</keyword>
<protein>
    <submittedName>
        <fullName evidence="1">Organic hydroperoxide reductase OsmC/OhrA</fullName>
    </submittedName>
</protein>
<name>A0A1I6LRD4_9EURY</name>
<dbReference type="Pfam" id="PF02566">
    <property type="entry name" value="OsmC"/>
    <property type="match status" value="1"/>
</dbReference>
<sequence length="153" mass="16739">MVVHLASDLTTFRGEGVVHPDAMTDIEVTSTCEEGYTANNVIDDEWELTVDALGEDGPSAQQVLVADYASCYLPALRVAADQTGYDDIGEIEIDVEADLDEDDDVSAIRFDLRVEEDLGDDEQEVVELGEEICHVHDALREELHADISIESGV</sequence>
<proteinExistence type="predicted"/>
<gene>
    <name evidence="1" type="ORF">SAMN05216559_2961</name>
</gene>
<evidence type="ECO:0000313" key="1">
    <source>
        <dbReference type="EMBL" id="SFS06026.1"/>
    </source>
</evidence>
<organism evidence="1 2">
    <name type="scientific">Halomicrobium zhouii</name>
    <dbReference type="NCBI Taxonomy" id="767519"/>
    <lineage>
        <taxon>Archaea</taxon>
        <taxon>Methanobacteriati</taxon>
        <taxon>Methanobacteriota</taxon>
        <taxon>Stenosarchaea group</taxon>
        <taxon>Halobacteria</taxon>
        <taxon>Halobacteriales</taxon>
        <taxon>Haloarculaceae</taxon>
        <taxon>Halomicrobium</taxon>
    </lineage>
</organism>
<evidence type="ECO:0000313" key="2">
    <source>
        <dbReference type="Proteomes" id="UP000199062"/>
    </source>
</evidence>
<dbReference type="SUPFAM" id="SSF82784">
    <property type="entry name" value="OsmC-like"/>
    <property type="match status" value="1"/>
</dbReference>
<dbReference type="Proteomes" id="UP000199062">
    <property type="component" value="Unassembled WGS sequence"/>
</dbReference>